<evidence type="ECO:0000313" key="2">
    <source>
        <dbReference type="Proteomes" id="UP000014212"/>
    </source>
</evidence>
<reference evidence="1 2" key="1">
    <citation type="submission" date="2013-04" db="EMBL/GenBank/DDBJ databases">
        <title>The Genome Sequence of Bacteroides uniformis dnLKV2.</title>
        <authorList>
            <consortium name="The Broad Institute Genomics Platform"/>
            <consortium name="The Broad Institute Genome Sequencing Center for Infectious Disease"/>
            <person name="Earl A."/>
            <person name="Xavier R."/>
            <person name="Kuhn K."/>
            <person name="Stappenbeck T."/>
            <person name="Walker B."/>
            <person name="Young S."/>
            <person name="Zeng Q."/>
            <person name="Gargeya S."/>
            <person name="Fitzgerald M."/>
            <person name="Haas B."/>
            <person name="Abouelleil A."/>
            <person name="Allen A.W."/>
            <person name="Alvarado L."/>
            <person name="Arachchi H.M."/>
            <person name="Berlin A.M."/>
            <person name="Chapman S.B."/>
            <person name="Gainer-Dewar J."/>
            <person name="Goldberg J."/>
            <person name="Griggs A."/>
            <person name="Gujja S."/>
            <person name="Hansen M."/>
            <person name="Howarth C."/>
            <person name="Imamovic A."/>
            <person name="Ireland A."/>
            <person name="Larimer J."/>
            <person name="McCowan C."/>
            <person name="Murphy C."/>
            <person name="Pearson M."/>
            <person name="Poon T.W."/>
            <person name="Priest M."/>
            <person name="Roberts A."/>
            <person name="Saif S."/>
            <person name="Shea T."/>
            <person name="Sisk P."/>
            <person name="Sykes S."/>
            <person name="Wortman J."/>
            <person name="Nusbaum C."/>
            <person name="Birren B."/>
        </authorList>
    </citation>
    <scope>NUCLEOTIDE SEQUENCE [LARGE SCALE GENOMIC DNA]</scope>
    <source>
        <strain evidence="2">dnLKV2</strain>
    </source>
</reference>
<dbReference type="PATRIC" id="fig|1235787.3.peg.3833"/>
<dbReference type="AlphaFoldDB" id="R9HNS1"/>
<sequence length="54" mass="6360">MKLIIKHLVVSEKVYNFEPENEKRHNGVTKDKIEILKIVSKSLLLEILTVFFCM</sequence>
<name>R9HNS1_BACUN</name>
<accession>R9HNS1</accession>
<dbReference type="EMBL" id="ASSO01000012">
    <property type="protein sequence ID" value="EOS05683.1"/>
    <property type="molecule type" value="Genomic_DNA"/>
</dbReference>
<dbReference type="Proteomes" id="UP000014212">
    <property type="component" value="Unassembled WGS sequence"/>
</dbReference>
<proteinExistence type="predicted"/>
<dbReference type="HOGENOM" id="CLU_3114917_0_0_10"/>
<evidence type="ECO:0000313" key="1">
    <source>
        <dbReference type="EMBL" id="EOS05683.1"/>
    </source>
</evidence>
<comment type="caution">
    <text evidence="1">The sequence shown here is derived from an EMBL/GenBank/DDBJ whole genome shotgun (WGS) entry which is preliminary data.</text>
</comment>
<gene>
    <name evidence="1" type="ORF">C801_03760</name>
</gene>
<protein>
    <submittedName>
        <fullName evidence="1">Uncharacterized protein</fullName>
    </submittedName>
</protein>
<organism evidence="1 2">
    <name type="scientific">Bacteroides uniformis dnLKV2</name>
    <dbReference type="NCBI Taxonomy" id="1235787"/>
    <lineage>
        <taxon>Bacteria</taxon>
        <taxon>Pseudomonadati</taxon>
        <taxon>Bacteroidota</taxon>
        <taxon>Bacteroidia</taxon>
        <taxon>Bacteroidales</taxon>
        <taxon>Bacteroidaceae</taxon>
        <taxon>Bacteroides</taxon>
    </lineage>
</organism>